<dbReference type="SUPFAM" id="SSF53790">
    <property type="entry name" value="Tetrapyrrole methylase"/>
    <property type="match status" value="1"/>
</dbReference>
<dbReference type="InterPro" id="IPR050161">
    <property type="entry name" value="Siro_Cobalamin_biosynth"/>
</dbReference>
<dbReference type="Gene3D" id="3.30.950.10">
    <property type="entry name" value="Methyltransferase, Cobalt-precorrin-4 Transmethylase, Domain 2"/>
    <property type="match status" value="1"/>
</dbReference>
<dbReference type="PANTHER" id="PTHR45790">
    <property type="entry name" value="SIROHEME SYNTHASE-RELATED"/>
    <property type="match status" value="1"/>
</dbReference>
<dbReference type="PANTHER" id="PTHR45790:SF3">
    <property type="entry name" value="S-ADENOSYL-L-METHIONINE-DEPENDENT UROPORPHYRINOGEN III METHYLTRANSFERASE, CHLOROPLASTIC"/>
    <property type="match status" value="1"/>
</dbReference>
<dbReference type="Proteomes" id="UP000249239">
    <property type="component" value="Unassembled WGS sequence"/>
</dbReference>
<dbReference type="OrthoDB" id="9815856at2"/>
<comment type="pathway">
    <text evidence="7">Porphyrin-containing compound metabolism; siroheme biosynthesis; precorrin-2 from uroporphyrinogen III: step 1/1.</text>
</comment>
<dbReference type="GO" id="GO:0004852">
    <property type="term" value="F:uroporphyrinogen-III synthase activity"/>
    <property type="evidence" value="ECO:0007669"/>
    <property type="project" value="InterPro"/>
</dbReference>
<dbReference type="InterPro" id="IPR036108">
    <property type="entry name" value="4pyrrol_syn_uPrphyn_synt_sf"/>
</dbReference>
<feature type="domain" description="Tetrapyrrole methylase" evidence="9">
    <location>
        <begin position="119"/>
        <end position="319"/>
    </location>
</feature>
<evidence type="ECO:0000259" key="9">
    <source>
        <dbReference type="Pfam" id="PF00590"/>
    </source>
</evidence>
<dbReference type="PROSITE" id="PS00840">
    <property type="entry name" value="SUMT_2"/>
    <property type="match status" value="1"/>
</dbReference>
<organism evidence="11 12">
    <name type="scientific">Breznakibacter xylanolyticus</name>
    <dbReference type="NCBI Taxonomy" id="990"/>
    <lineage>
        <taxon>Bacteria</taxon>
        <taxon>Pseudomonadati</taxon>
        <taxon>Bacteroidota</taxon>
        <taxon>Bacteroidia</taxon>
        <taxon>Marinilabiliales</taxon>
        <taxon>Marinilabiliaceae</taxon>
        <taxon>Breznakibacter</taxon>
    </lineage>
</organism>
<dbReference type="Gene3D" id="3.40.1010.10">
    <property type="entry name" value="Cobalt-precorrin-4 Transmethylase, Domain 1"/>
    <property type="match status" value="1"/>
</dbReference>
<dbReference type="InterPro" id="IPR006366">
    <property type="entry name" value="CobA/CysG_C"/>
</dbReference>
<proteinExistence type="inferred from homology"/>
<dbReference type="Gene3D" id="3.40.50.10090">
    <property type="match status" value="2"/>
</dbReference>
<dbReference type="CDD" id="cd11642">
    <property type="entry name" value="SUMT"/>
    <property type="match status" value="1"/>
</dbReference>
<evidence type="ECO:0000256" key="4">
    <source>
        <dbReference type="ARBA" id="ARBA00022679"/>
    </source>
</evidence>
<keyword evidence="4 8" id="KW-0808">Transferase</keyword>
<dbReference type="InterPro" id="IPR003754">
    <property type="entry name" value="4pyrrol_synth_uPrphyn_synth"/>
</dbReference>
<dbReference type="Pfam" id="PF00590">
    <property type="entry name" value="TP_methylase"/>
    <property type="match status" value="1"/>
</dbReference>
<dbReference type="EC" id="2.1.1.107" evidence="2"/>
<keyword evidence="12" id="KW-1185">Reference proteome</keyword>
<evidence type="ECO:0000256" key="1">
    <source>
        <dbReference type="ARBA" id="ARBA00005879"/>
    </source>
</evidence>
<dbReference type="NCBIfam" id="NF004790">
    <property type="entry name" value="PRK06136.1"/>
    <property type="match status" value="1"/>
</dbReference>
<dbReference type="InterPro" id="IPR014776">
    <property type="entry name" value="4pyrrole_Mease_sub2"/>
</dbReference>
<evidence type="ECO:0000256" key="3">
    <source>
        <dbReference type="ARBA" id="ARBA00022603"/>
    </source>
</evidence>
<dbReference type="SUPFAM" id="SSF69618">
    <property type="entry name" value="HemD-like"/>
    <property type="match status" value="1"/>
</dbReference>
<reference evidence="11 12" key="1">
    <citation type="submission" date="2018-06" db="EMBL/GenBank/DDBJ databases">
        <title>Genomic Encyclopedia of Archaeal and Bacterial Type Strains, Phase II (KMG-II): from individual species to whole genera.</title>
        <authorList>
            <person name="Goeker M."/>
        </authorList>
    </citation>
    <scope>NUCLEOTIDE SEQUENCE [LARGE SCALE GENOMIC DNA]</scope>
    <source>
        <strain evidence="11 12">DSM 6779</strain>
    </source>
</reference>
<comment type="similarity">
    <text evidence="1 8">Belongs to the precorrin methyltransferase family.</text>
</comment>
<keyword evidence="6" id="KW-0627">Porphyrin biosynthesis</keyword>
<dbReference type="InterPro" id="IPR003043">
    <property type="entry name" value="Uropor_MeTrfase_CS"/>
</dbReference>
<feature type="domain" description="Tetrapyrrole biosynthesis uroporphyrinogen III synthase" evidence="10">
    <location>
        <begin position="361"/>
        <end position="533"/>
    </location>
</feature>
<dbReference type="GO" id="GO:0019354">
    <property type="term" value="P:siroheme biosynthetic process"/>
    <property type="evidence" value="ECO:0007669"/>
    <property type="project" value="InterPro"/>
</dbReference>
<dbReference type="RefSeq" id="WP_111447144.1">
    <property type="nucleotide sequence ID" value="NZ_QKZK01000052.1"/>
</dbReference>
<keyword evidence="3 8" id="KW-0489">Methyltransferase</keyword>
<dbReference type="NCBIfam" id="TIGR01469">
    <property type="entry name" value="cobA_cysG_Cterm"/>
    <property type="match status" value="1"/>
</dbReference>
<evidence type="ECO:0000313" key="11">
    <source>
        <dbReference type="EMBL" id="PZX10521.1"/>
    </source>
</evidence>
<evidence type="ECO:0000256" key="5">
    <source>
        <dbReference type="ARBA" id="ARBA00022691"/>
    </source>
</evidence>
<evidence type="ECO:0000256" key="8">
    <source>
        <dbReference type="RuleBase" id="RU003960"/>
    </source>
</evidence>
<dbReference type="GO" id="GO:0032259">
    <property type="term" value="P:methylation"/>
    <property type="evidence" value="ECO:0007669"/>
    <property type="project" value="UniProtKB-KW"/>
</dbReference>
<dbReference type="EMBL" id="QKZK01000052">
    <property type="protein sequence ID" value="PZX10521.1"/>
    <property type="molecule type" value="Genomic_DNA"/>
</dbReference>
<dbReference type="InterPro" id="IPR000878">
    <property type="entry name" value="4pyrrol_Mease"/>
</dbReference>
<comment type="caution">
    <text evidence="11">The sequence shown here is derived from an EMBL/GenBank/DDBJ whole genome shotgun (WGS) entry which is preliminary data.</text>
</comment>
<dbReference type="AlphaFoldDB" id="A0A2W7MSP4"/>
<dbReference type="InterPro" id="IPR035996">
    <property type="entry name" value="4pyrrol_Methylase_sf"/>
</dbReference>
<keyword evidence="5" id="KW-0949">S-adenosyl-L-methionine</keyword>
<dbReference type="Pfam" id="PF02602">
    <property type="entry name" value="HEM4"/>
    <property type="match status" value="1"/>
</dbReference>
<name>A0A2W7MSP4_9BACT</name>
<gene>
    <name evidence="11" type="ORF">LX69_03371</name>
</gene>
<protein>
    <recommendedName>
        <fullName evidence="2">uroporphyrinogen-III C-methyltransferase</fullName>
        <ecNumber evidence="2">2.1.1.107</ecNumber>
    </recommendedName>
</protein>
<dbReference type="InterPro" id="IPR014777">
    <property type="entry name" value="4pyrrole_Mease_sub1"/>
</dbReference>
<evidence type="ECO:0000256" key="6">
    <source>
        <dbReference type="ARBA" id="ARBA00023244"/>
    </source>
</evidence>
<accession>A0A2W7MSP4</accession>
<sequence>MTIPVYISGSDASIEAYQLLVRQVPVVDWERRDIDGFGSLEMLVNVLQANPRGVALLAALDLPYPMVSGIEVLALLDGGSNGTARAQHPLQGLVAVVSSDQRHGDVLKAVDVRQGWGHVSIAGFGPGDTGLVTRKTDAALAACDVVIYDDLIDADYLRSFKAEKIYAGKRKGKHHVSQDEINQLIARHALWGKAVVRLKGGDPLIFGRGAEEYHYLRERHIKAEIIPGISSALAAAASGIVPLTARGISSSVVFLSGHDLVKLVIPKADTLVFFMGASNQRELSLRLRREGWGDDVPAVVIRNASLADMQMRRYTLATLADDASPLGSPSIIIVGYSTAEDPKSLPRKWLYTGIYADDFREGGQCVHSPMIAVEPIALSAVEARQLQAVRQYQSVLFASRHAVELFFARLMDVGCDARHLQGVQIYAIGQNTRDALRRMGIVPDVFLPDCHADEVMQWFVSHPMVAQRLLIPKPACGIGGLAEWLRSQGHRVDEMRLFNVVMPDNIIRHNLDQFHGVVFTSPSTVKNFLKTYGEVPEGLEVRGVGEEEWRSLGVEEFRGGKVEEWRSLGVEEFRS</sequence>
<dbReference type="GO" id="GO:0004851">
    <property type="term" value="F:uroporphyrin-III C-methyltransferase activity"/>
    <property type="evidence" value="ECO:0007669"/>
    <property type="project" value="UniProtKB-EC"/>
</dbReference>
<evidence type="ECO:0000313" key="12">
    <source>
        <dbReference type="Proteomes" id="UP000249239"/>
    </source>
</evidence>
<dbReference type="CDD" id="cd06578">
    <property type="entry name" value="HemD"/>
    <property type="match status" value="1"/>
</dbReference>
<evidence type="ECO:0000259" key="10">
    <source>
        <dbReference type="Pfam" id="PF02602"/>
    </source>
</evidence>
<dbReference type="FunFam" id="3.40.1010.10:FF:000001">
    <property type="entry name" value="Siroheme synthase"/>
    <property type="match status" value="1"/>
</dbReference>
<evidence type="ECO:0000256" key="7">
    <source>
        <dbReference type="ARBA" id="ARBA00025705"/>
    </source>
</evidence>
<evidence type="ECO:0000256" key="2">
    <source>
        <dbReference type="ARBA" id="ARBA00012162"/>
    </source>
</evidence>